<dbReference type="PANTHER" id="PTHR43861:SF1">
    <property type="entry name" value="TRANS-ACONITATE 2-METHYLTRANSFERASE"/>
    <property type="match status" value="1"/>
</dbReference>
<name>A0ABV9MKR9_9MICC</name>
<evidence type="ECO:0000256" key="2">
    <source>
        <dbReference type="ARBA" id="ARBA00022679"/>
    </source>
</evidence>
<keyword evidence="2 4" id="KW-0808">Transferase</keyword>
<gene>
    <name evidence="4" type="ORF">ACFO7V_06490</name>
</gene>
<dbReference type="CDD" id="cd02440">
    <property type="entry name" value="AdoMet_MTases"/>
    <property type="match status" value="1"/>
</dbReference>
<dbReference type="PANTHER" id="PTHR43861">
    <property type="entry name" value="TRANS-ACONITATE 2-METHYLTRANSFERASE-RELATED"/>
    <property type="match status" value="1"/>
</dbReference>
<reference evidence="5" key="1">
    <citation type="journal article" date="2019" name="Int. J. Syst. Evol. Microbiol.">
        <title>The Global Catalogue of Microorganisms (GCM) 10K type strain sequencing project: providing services to taxonomists for standard genome sequencing and annotation.</title>
        <authorList>
            <consortium name="The Broad Institute Genomics Platform"/>
            <consortium name="The Broad Institute Genome Sequencing Center for Infectious Disease"/>
            <person name="Wu L."/>
            <person name="Ma J."/>
        </authorList>
    </citation>
    <scope>NUCLEOTIDE SEQUENCE [LARGE SCALE GENOMIC DNA]</scope>
    <source>
        <strain evidence="5">CGMCC 1.12849</strain>
    </source>
</reference>
<dbReference type="GO" id="GO:0032259">
    <property type="term" value="P:methylation"/>
    <property type="evidence" value="ECO:0007669"/>
    <property type="project" value="UniProtKB-KW"/>
</dbReference>
<dbReference type="EC" id="2.1.1.222" evidence="4"/>
<keyword evidence="5" id="KW-1185">Reference proteome</keyword>
<keyword evidence="1 4" id="KW-0489">Methyltransferase</keyword>
<sequence length="249" mass="27850">MMTNEPVVDANFNDELLARLYDPLDPDRSDLEIYTQLITAIDAHKILDLGCGTGTFACILAGAGFEVTGVDPAGASLVVAREKPEAARVHWVHGTVHDLPTGDFDAAVMTANVAMVFTDDAQWQNTLQRIALALKPGGTLIFETRRPEVRAWEQWTEQLTRETTVVAGQGAVTTWVQVLGYDNELLRFRETFRFEDETEMISESTLRYRNREHIEATLDAAGFEVREVLDAPDRPGRQLIFVAQRRMNG</sequence>
<proteinExistence type="predicted"/>
<organism evidence="4 5">
    <name type="scientific">Glutamicibacter bergerei</name>
    <dbReference type="NCBI Taxonomy" id="256702"/>
    <lineage>
        <taxon>Bacteria</taxon>
        <taxon>Bacillati</taxon>
        <taxon>Actinomycetota</taxon>
        <taxon>Actinomycetes</taxon>
        <taxon>Micrococcales</taxon>
        <taxon>Micrococcaceae</taxon>
        <taxon>Glutamicibacter</taxon>
    </lineage>
</organism>
<dbReference type="Proteomes" id="UP001595884">
    <property type="component" value="Unassembled WGS sequence"/>
</dbReference>
<protein>
    <submittedName>
        <fullName evidence="4">Class I SAM-dependent methyltransferase</fullName>
        <ecNumber evidence="4">2.1.1.222</ecNumber>
        <ecNumber evidence="4">2.1.1.64</ecNumber>
    </submittedName>
</protein>
<dbReference type="GeneID" id="303305449"/>
<comment type="caution">
    <text evidence="4">The sequence shown here is derived from an EMBL/GenBank/DDBJ whole genome shotgun (WGS) entry which is preliminary data.</text>
</comment>
<dbReference type="GO" id="GO:0061542">
    <property type="term" value="F:3-demethylubiquinol 3-O-methyltransferase activity"/>
    <property type="evidence" value="ECO:0007669"/>
    <property type="project" value="UniProtKB-EC"/>
</dbReference>
<dbReference type="EC" id="2.1.1.64" evidence="4"/>
<accession>A0ABV9MKR9</accession>
<dbReference type="EMBL" id="JBHSHE010000023">
    <property type="protein sequence ID" value="MFC4715785.1"/>
    <property type="molecule type" value="Genomic_DNA"/>
</dbReference>
<dbReference type="InterPro" id="IPR041698">
    <property type="entry name" value="Methyltransf_25"/>
</dbReference>
<dbReference type="GO" id="GO:0102208">
    <property type="term" value="F:2-polyprenyl-6-hydroxyphenol methylase activity"/>
    <property type="evidence" value="ECO:0007669"/>
    <property type="project" value="UniProtKB-EC"/>
</dbReference>
<dbReference type="Pfam" id="PF13649">
    <property type="entry name" value="Methyltransf_25"/>
    <property type="match status" value="1"/>
</dbReference>
<evidence type="ECO:0000313" key="4">
    <source>
        <dbReference type="EMBL" id="MFC4715785.1"/>
    </source>
</evidence>
<dbReference type="SUPFAM" id="SSF53335">
    <property type="entry name" value="S-adenosyl-L-methionine-dependent methyltransferases"/>
    <property type="match status" value="1"/>
</dbReference>
<dbReference type="Gene3D" id="3.40.50.150">
    <property type="entry name" value="Vaccinia Virus protein VP39"/>
    <property type="match status" value="1"/>
</dbReference>
<evidence type="ECO:0000259" key="3">
    <source>
        <dbReference type="Pfam" id="PF13649"/>
    </source>
</evidence>
<evidence type="ECO:0000313" key="5">
    <source>
        <dbReference type="Proteomes" id="UP001595884"/>
    </source>
</evidence>
<dbReference type="RefSeq" id="WP_205738269.1">
    <property type="nucleotide sequence ID" value="NZ_BAAAVQ010000010.1"/>
</dbReference>
<dbReference type="InterPro" id="IPR029063">
    <property type="entry name" value="SAM-dependent_MTases_sf"/>
</dbReference>
<feature type="domain" description="Methyltransferase" evidence="3">
    <location>
        <begin position="46"/>
        <end position="138"/>
    </location>
</feature>
<evidence type="ECO:0000256" key="1">
    <source>
        <dbReference type="ARBA" id="ARBA00022603"/>
    </source>
</evidence>